<keyword evidence="1" id="KW-1133">Transmembrane helix</keyword>
<accession>A0A2N7BQU7</accession>
<evidence type="ECO:0000313" key="2">
    <source>
        <dbReference type="EMBL" id="PME61424.1"/>
    </source>
</evidence>
<name>A0A2N7BQU7_9VIBR</name>
<evidence type="ECO:0000256" key="1">
    <source>
        <dbReference type="SAM" id="Phobius"/>
    </source>
</evidence>
<evidence type="ECO:0008006" key="4">
    <source>
        <dbReference type="Google" id="ProtNLM"/>
    </source>
</evidence>
<gene>
    <name evidence="2" type="ORF">BCV30_11565</name>
</gene>
<dbReference type="AlphaFoldDB" id="A0A2N7BQU7"/>
<feature type="transmembrane region" description="Helical" evidence="1">
    <location>
        <begin position="111"/>
        <end position="130"/>
    </location>
</feature>
<dbReference type="Proteomes" id="UP000235778">
    <property type="component" value="Unassembled WGS sequence"/>
</dbReference>
<comment type="caution">
    <text evidence="2">The sequence shown here is derived from an EMBL/GenBank/DDBJ whole genome shotgun (WGS) entry which is preliminary data.</text>
</comment>
<feature type="transmembrane region" description="Helical" evidence="1">
    <location>
        <begin position="80"/>
        <end position="99"/>
    </location>
</feature>
<evidence type="ECO:0000313" key="3">
    <source>
        <dbReference type="Proteomes" id="UP000235778"/>
    </source>
</evidence>
<proteinExistence type="predicted"/>
<keyword evidence="1" id="KW-0472">Membrane</keyword>
<reference evidence="3" key="1">
    <citation type="submission" date="2016-07" db="EMBL/GenBank/DDBJ databases">
        <title>Nontailed viruses are major unrecognized killers of bacteria in the ocean.</title>
        <authorList>
            <person name="Kauffman K."/>
            <person name="Hussain F."/>
            <person name="Yang J."/>
            <person name="Arevalo P."/>
            <person name="Brown J."/>
            <person name="Cutler M."/>
            <person name="Kelly L."/>
            <person name="Polz M.F."/>
        </authorList>
    </citation>
    <scope>NUCLEOTIDE SEQUENCE [LARGE SCALE GENOMIC DNA]</scope>
    <source>
        <strain evidence="3">10N.286.55.C1</strain>
    </source>
</reference>
<dbReference type="RefSeq" id="WP_102267525.1">
    <property type="nucleotide sequence ID" value="NZ_MCSH01000127.1"/>
</dbReference>
<sequence>MEQILPFAITNEMAVAIGLLGPYALKRCEPKLERLFSSVQTIALFRGLTAWKRERKYKRLKAIRRNRNIYPIVQDEIAKCHTHFIMFSISILFYVYLMMDSPIKELFNINVWFTVCLAFPIYYFEIRWLLASTKKNELLGSMRRKRVRHGI</sequence>
<dbReference type="EMBL" id="MCSI01000135">
    <property type="protein sequence ID" value="PME61424.1"/>
    <property type="molecule type" value="Genomic_DNA"/>
</dbReference>
<protein>
    <recommendedName>
        <fullName evidence="4">Glycosyl-4,4'-diaponeurosporenoate acyltransferase</fullName>
    </recommendedName>
</protein>
<keyword evidence="1" id="KW-0812">Transmembrane</keyword>
<organism evidence="2 3">
    <name type="scientific">Vibrio lentus</name>
    <dbReference type="NCBI Taxonomy" id="136468"/>
    <lineage>
        <taxon>Bacteria</taxon>
        <taxon>Pseudomonadati</taxon>
        <taxon>Pseudomonadota</taxon>
        <taxon>Gammaproteobacteria</taxon>
        <taxon>Vibrionales</taxon>
        <taxon>Vibrionaceae</taxon>
        <taxon>Vibrio</taxon>
    </lineage>
</organism>